<proteinExistence type="predicted"/>
<protein>
    <recommendedName>
        <fullName evidence="3">BrnT family toxin</fullName>
    </recommendedName>
</protein>
<dbReference type="Pfam" id="PF04365">
    <property type="entry name" value="BrnT_toxin"/>
    <property type="match status" value="1"/>
</dbReference>
<gene>
    <name evidence="1" type="ORF">Thiowin_04040</name>
</gene>
<dbReference type="Gene3D" id="3.10.450.530">
    <property type="entry name" value="Ribonuclease toxin, BrnT, of type II toxin-antitoxin system"/>
    <property type="match status" value="1"/>
</dbReference>
<organism evidence="1 2">
    <name type="scientific">Thiorhodovibrio winogradskyi</name>
    <dbReference type="NCBI Taxonomy" id="77007"/>
    <lineage>
        <taxon>Bacteria</taxon>
        <taxon>Pseudomonadati</taxon>
        <taxon>Pseudomonadota</taxon>
        <taxon>Gammaproteobacteria</taxon>
        <taxon>Chromatiales</taxon>
        <taxon>Chromatiaceae</taxon>
        <taxon>Thiorhodovibrio</taxon>
    </lineage>
</organism>
<accession>A0ABZ0SF44</accession>
<reference evidence="1 2" key="1">
    <citation type="journal article" date="2023" name="Microorganisms">
        <title>Thiorhodovibrio frisius and Trv. litoralis spp. nov., Two Novel Members from a Clade of Fastidious Purple Sulfur Bacteria That Exhibit Unique Red-Shifted Light-Harvesting Capabilities.</title>
        <authorList>
            <person name="Methner A."/>
            <person name="Kuzyk S.B."/>
            <person name="Petersen J."/>
            <person name="Bauer S."/>
            <person name="Brinkmann H."/>
            <person name="Sichau K."/>
            <person name="Wanner G."/>
            <person name="Wolf J."/>
            <person name="Neumann-Schaal M."/>
            <person name="Henke P."/>
            <person name="Tank M."/>
            <person name="Sproer C."/>
            <person name="Bunk B."/>
            <person name="Overmann J."/>
        </authorList>
    </citation>
    <scope>NUCLEOTIDE SEQUENCE [LARGE SCALE GENOMIC DNA]</scope>
    <source>
        <strain evidence="1 2">DSM 6702</strain>
    </source>
</reference>
<evidence type="ECO:0000313" key="2">
    <source>
        <dbReference type="Proteomes" id="UP001432180"/>
    </source>
</evidence>
<dbReference type="InterPro" id="IPR007460">
    <property type="entry name" value="BrnT_toxin"/>
</dbReference>
<evidence type="ECO:0008006" key="3">
    <source>
        <dbReference type="Google" id="ProtNLM"/>
    </source>
</evidence>
<dbReference type="RefSeq" id="WP_328984680.1">
    <property type="nucleotide sequence ID" value="NZ_CP121472.1"/>
</dbReference>
<keyword evidence="2" id="KW-1185">Reference proteome</keyword>
<evidence type="ECO:0000313" key="1">
    <source>
        <dbReference type="EMBL" id="WPL18944.1"/>
    </source>
</evidence>
<dbReference type="Proteomes" id="UP001432180">
    <property type="component" value="Chromosome"/>
</dbReference>
<sequence>MALNFEWDETKASSNRMKHGIDFDEAVTVFTDALAITIPDISPSEGEPRFIDIGLSARGHLLVVVYTERSDNIRMISCRKATLRSARNMNEQHDEMIEEGYDFSRGVRGKHYRKMREGYQITIHQEDGGTVVKEYLMPPTAVVLEPDVFTRFPNSDAVNKTLRRLMSSHYNSDDSILNSTH</sequence>
<dbReference type="EMBL" id="CP121472">
    <property type="protein sequence ID" value="WPL18944.1"/>
    <property type="molecule type" value="Genomic_DNA"/>
</dbReference>
<name>A0ABZ0SF44_9GAMM</name>
<dbReference type="InterPro" id="IPR038573">
    <property type="entry name" value="BrnT_sf"/>
</dbReference>